<evidence type="ECO:0000313" key="4">
    <source>
        <dbReference type="Proteomes" id="UP000470520"/>
    </source>
</evidence>
<evidence type="ECO:0000259" key="2">
    <source>
        <dbReference type="Pfam" id="PF13628"/>
    </source>
</evidence>
<dbReference type="PANTHER" id="PTHR38593">
    <property type="entry name" value="BLR2558 PROTEIN"/>
    <property type="match status" value="1"/>
</dbReference>
<accession>A0A7K3QVL2</accession>
<name>A0A7K3QVL2_9ACTN</name>
<gene>
    <name evidence="3" type="ORF">G3I21_19710</name>
</gene>
<dbReference type="PANTHER" id="PTHR38593:SF1">
    <property type="entry name" value="BLR2558 PROTEIN"/>
    <property type="match status" value="1"/>
</dbReference>
<organism evidence="3 4">
    <name type="scientific">Streptomyces bauhiniae</name>
    <dbReference type="NCBI Taxonomy" id="2340725"/>
    <lineage>
        <taxon>Bacteria</taxon>
        <taxon>Bacillati</taxon>
        <taxon>Actinomycetota</taxon>
        <taxon>Actinomycetes</taxon>
        <taxon>Kitasatosporales</taxon>
        <taxon>Streptomycetaceae</taxon>
        <taxon>Streptomyces</taxon>
    </lineage>
</organism>
<feature type="chain" id="PRO_5029856996" evidence="1">
    <location>
        <begin position="26"/>
        <end position="181"/>
    </location>
</feature>
<dbReference type="AlphaFoldDB" id="A0A7K3QVL2"/>
<dbReference type="EMBL" id="JAAGMR010000223">
    <property type="protein sequence ID" value="NEB93891.1"/>
    <property type="molecule type" value="Genomic_DNA"/>
</dbReference>
<dbReference type="InterPro" id="IPR025419">
    <property type="entry name" value="DUF4142"/>
</dbReference>
<keyword evidence="1" id="KW-0732">Signal</keyword>
<reference evidence="3 4" key="1">
    <citation type="submission" date="2020-01" db="EMBL/GenBank/DDBJ databases">
        <title>Insect and environment-associated Actinomycetes.</title>
        <authorList>
            <person name="Currrie C."/>
            <person name="Chevrette M."/>
            <person name="Carlson C."/>
            <person name="Stubbendieck R."/>
            <person name="Wendt-Pienkowski E."/>
        </authorList>
    </citation>
    <scope>NUCLEOTIDE SEQUENCE [LARGE SCALE GENOMIC DNA]</scope>
    <source>
        <strain evidence="3 4">SID7754</strain>
    </source>
</reference>
<evidence type="ECO:0000313" key="3">
    <source>
        <dbReference type="EMBL" id="NEB93891.1"/>
    </source>
</evidence>
<proteinExistence type="predicted"/>
<comment type="caution">
    <text evidence="3">The sequence shown here is derived from an EMBL/GenBank/DDBJ whole genome shotgun (WGS) entry which is preliminary data.</text>
</comment>
<dbReference type="Pfam" id="PF13628">
    <property type="entry name" value="DUF4142"/>
    <property type="match status" value="1"/>
</dbReference>
<evidence type="ECO:0000256" key="1">
    <source>
        <dbReference type="SAM" id="SignalP"/>
    </source>
</evidence>
<dbReference type="Proteomes" id="UP000470520">
    <property type="component" value="Unassembled WGS sequence"/>
</dbReference>
<feature type="domain" description="DUF4142" evidence="2">
    <location>
        <begin position="32"/>
        <end position="166"/>
    </location>
</feature>
<dbReference type="RefSeq" id="WP_164190470.1">
    <property type="nucleotide sequence ID" value="NZ_JAAGMR010000223.1"/>
</dbReference>
<feature type="signal peptide" evidence="1">
    <location>
        <begin position="1"/>
        <end position="25"/>
    </location>
</feature>
<protein>
    <submittedName>
        <fullName evidence="3">DUF4142 domain-containing protein</fullName>
    </submittedName>
</protein>
<sequence length="181" mass="18957">MPRHILATLVAAAALAGFSAAHAFAAPSPTSQDQTFLVQSHQGNLAEIAAGKDAGRHGTTACVQRAGQTWVRDHTKLDASVRKLAYATHTTLPSTPSAAQQKELKAVQAKAGSSAYDSAWLKAQDAAHRKTLAAIDQEIKYGSNASEIAAARTARPVVAMHLDMVRGGVCHPMPHSTHHGG</sequence>